<evidence type="ECO:0000256" key="1">
    <source>
        <dbReference type="SAM" id="MobiDB-lite"/>
    </source>
</evidence>
<feature type="region of interest" description="Disordered" evidence="1">
    <location>
        <begin position="497"/>
        <end position="521"/>
    </location>
</feature>
<feature type="region of interest" description="Disordered" evidence="1">
    <location>
        <begin position="1507"/>
        <end position="1531"/>
    </location>
</feature>
<name>A0A835Z2N8_9STRA</name>
<protein>
    <submittedName>
        <fullName evidence="2">Uncharacterized protein</fullName>
    </submittedName>
</protein>
<dbReference type="PANTHER" id="PTHR33472:SF28">
    <property type="entry name" value="BROMO AND FHA DOMAIN-CONTAINING PROTEIN DDB_G0267958"/>
    <property type="match status" value="1"/>
</dbReference>
<gene>
    <name evidence="2" type="ORF">JKP88DRAFT_241045</name>
</gene>
<dbReference type="Proteomes" id="UP000664859">
    <property type="component" value="Unassembled WGS sequence"/>
</dbReference>
<evidence type="ECO:0000313" key="3">
    <source>
        <dbReference type="Proteomes" id="UP000664859"/>
    </source>
</evidence>
<feature type="compositionally biased region" description="Pro residues" evidence="1">
    <location>
        <begin position="605"/>
        <end position="616"/>
    </location>
</feature>
<accession>A0A835Z2N8</accession>
<feature type="compositionally biased region" description="Pro residues" evidence="1">
    <location>
        <begin position="573"/>
        <end position="584"/>
    </location>
</feature>
<feature type="compositionally biased region" description="Pro residues" evidence="1">
    <location>
        <begin position="644"/>
        <end position="654"/>
    </location>
</feature>
<sequence>MPVPCTNRPTMIIRGPSKFDSPSETQSAPAPVHAPAPAPVAKKDTFIATAYLAMSRCPYSRSFARRMEHTELNIKVVDIDTSRAPTWLPGVPTVIDCNGDGFCGDAAFEWLMHSYHEVAPRPALAPASHEAPPPKKQEPTGTPFKAANEPSGSGALGMSFLDAYSTDAAEMLEHAGDAMCISDNNDRMDDVLSKMMAAPNDLYQILSGNDDVAPIIDDVRRASSVDDPYFADFFSTILPGVSLESSAASVIFDIVTKSGSVDFDKFLQTIVSIPPTNTHAKAEADVEPKTSLDDGQVCSIVKTKHKSKDDIKKAVRAELMLFIEILGIYQGYIEADPESSIAWLESCGKEEGCAHPFRQYFPSTCEVTAPYGTDAALKADIYYLKVISIKQKNISKVHQLFKKVVHTVLVKGARRDHLDDVKTMIFDPATRSGLSTRVKSALTDKFIDAIATMTAEGRVSNENIGSRISLLLKTVGIASLLGLAGGIGYYNMGGGPPSAQNAPSVPTTASTPTADSTPGAVSAPVVIPATNLPPAPPTLAADAPTLPPAPPTLVANAPTLPPTPPTLAAREPTPFPWKPAPTSPNPTWKPSIADLPPAPVAKEPTPFPWQPAPTSPSPAWKQSAAVAVEPSTDLHPVPAARAPTPFPSQSPPTSPNSKSPPTSPNPNAPSKSPKKSPRPQMQNSNGPSLARVAQVPDGAITDAGPSCKMTEPLTDDPTCVATGSPAALLDKVIAGRQAGTMTEDAAVKWLNIVGDMEPLRAQKDIKAANMSPQQLRDNQALIDIGAAMTAKYYPQHTKIALKNATTQGLVLHDLLNNTHSKGTEIKPTIPTDAAKALKVLDQAMRAATGAITGAAAIEAFQKFYEQVGIGGVPENSVAHVLSKVYLETDVDKVLGNESASHTSYYGEVAKYRTALQGVIAKPEGTMKELVSKQSALGQQKRSLESISSKYSAADELVDSELDRAIQQVSDKLDASSKALEIVDNEIEILKQPRPTTGVLAKPGTGTDIESLDNGIEEVSEAISMYKQVLTSARDNQLTQLLQKEGEIQPYAAAHMRNGEILADDKALELSSAKAAASNSGLAEAVERLTELEVQLELNAQVRKAFESDLAKVEAYSGDVGAMHGSATQWAVKRGMTRAPAFTSLRDASKATWSKSIVAKCSTAFMGSMTEQLAKFGDVVAEIADLVSDEVRAASGDRKKCALDISNKLQSDFARTASTQVGSREALLAEARGQLTSDVQEKIVAGKTVVSHGLLGALAALAFFDETPTNVLMYKTAIAHRMAYREHNVDSMMYLVSDDMPLMKNYLNASDGVLKRIHDFDFATLSEGRKICTRFKAPELAAYKKSCDDRLKDRYGAFAVAEADTFIVEQAYGAHTREMLSSVMHTPGLKMLFETAVKDKATGVKPVKPTITARPSEVRDEVISGVRAGAMSEDDATAMMNQLGDMVPVIGERETMAANMSADQLKDNQALIDIGAVLTSRFYPELAAIVQARCSAQGRTLLDLLDSNTHGKRREMDTTADEEGPPKVPKVHEGMDLEDAAKAIALGTASEADVLQHVEHDLAPVIDDMASQVQQAAEVHNEKSLDQPLTRHQARSLLSVLRFSSDELLRALAVGALVAACATPIAWSTMSLCASMASAPNALMLSTLVANGGVMANTLCPMGGAAVLKFTVGAPVTLAIATAAAQGRYTTLKRQDEMFQTYLRYKRVIFFEAIDLNEPGALEAALASPQHETLQEFSKSYASGWSDIMANQEVWKGLLLRIRDAEQEMHDEHPDAWNKIRNKFP</sequence>
<organism evidence="2 3">
    <name type="scientific">Tribonema minus</name>
    <dbReference type="NCBI Taxonomy" id="303371"/>
    <lineage>
        <taxon>Eukaryota</taxon>
        <taxon>Sar</taxon>
        <taxon>Stramenopiles</taxon>
        <taxon>Ochrophyta</taxon>
        <taxon>PX clade</taxon>
        <taxon>Xanthophyceae</taxon>
        <taxon>Tribonematales</taxon>
        <taxon>Tribonemataceae</taxon>
        <taxon>Tribonema</taxon>
    </lineage>
</organism>
<evidence type="ECO:0000313" key="2">
    <source>
        <dbReference type="EMBL" id="KAG5186437.1"/>
    </source>
</evidence>
<feature type="region of interest" description="Disordered" evidence="1">
    <location>
        <begin position="533"/>
        <end position="689"/>
    </location>
</feature>
<proteinExistence type="predicted"/>
<dbReference type="PANTHER" id="PTHR33472">
    <property type="entry name" value="OS01G0106600 PROTEIN"/>
    <property type="match status" value="1"/>
</dbReference>
<dbReference type="EMBL" id="JAFCMP010000112">
    <property type="protein sequence ID" value="KAG5186437.1"/>
    <property type="molecule type" value="Genomic_DNA"/>
</dbReference>
<comment type="caution">
    <text evidence="2">The sequence shown here is derived from an EMBL/GenBank/DDBJ whole genome shotgun (WGS) entry which is preliminary data.</text>
</comment>
<keyword evidence="3" id="KW-1185">Reference proteome</keyword>
<reference evidence="2" key="1">
    <citation type="submission" date="2021-02" db="EMBL/GenBank/DDBJ databases">
        <title>First Annotated Genome of the Yellow-green Alga Tribonema minus.</title>
        <authorList>
            <person name="Mahan K.M."/>
        </authorList>
    </citation>
    <scope>NUCLEOTIDE SEQUENCE</scope>
    <source>
        <strain evidence="2">UTEX B ZZ1240</strain>
    </source>
</reference>
<feature type="region of interest" description="Disordered" evidence="1">
    <location>
        <begin position="1"/>
        <end position="37"/>
    </location>
</feature>
<feature type="compositionally biased region" description="Low complexity" evidence="1">
    <location>
        <begin position="502"/>
        <end position="520"/>
    </location>
</feature>
<feature type="region of interest" description="Disordered" evidence="1">
    <location>
        <begin position="123"/>
        <end position="149"/>
    </location>
</feature>